<sequence length="509" mass="57804">MWVVYLVVAAGFMSGIVAWRRRSRRGAIGLPKGPRGYPILGMRCFSLLRTYPEQTLHRWAQEYGPLYSFTIGNQRFVVVSDPGIAKSLFLSNGAICSDRKEMFVKSRTILKGRGITSTRYGDMWRRHRRIATASLDPKDAGQQTGVLDLETTKMIRALLRDCADGKRLNPQVYIGRCSLNCMVAITFGSPRIRVADSRVLALSREFMNTTGPMSNLVDFVPGWLQRSLPWEMQRRGKQLHAALVDTYGRQVKRIERRMETGVQVEDCFVKTMVATRDREQLDDLDMAMLASAFMVGGVETTASIIQWFSALIPSHKHVQRKAHEELDRVVGRNRLPTLEDEANLPYCRAIIKEVERCHNPFWLGTPHAASKDLVCDNKFIPAGSVLVLDTWTMHHDPVRYPDPLKFNPDRYLDDSLSSAKSARLADPRLRDHWTFGVGRRICPGILVAQREIWLAVTKMLWAFDLAEVPGHPVDLNEYDGASGRSPVPFEIVLRPRSERIRKVICKGIE</sequence>
<keyword evidence="5 7" id="KW-0503">Monooxygenase</keyword>
<accession>A0A4Q4MY07</accession>
<dbReference type="EMBL" id="PDXD01000083">
    <property type="protein sequence ID" value="RYN63525.1"/>
    <property type="molecule type" value="Genomic_DNA"/>
</dbReference>
<dbReference type="SUPFAM" id="SSF48264">
    <property type="entry name" value="Cytochrome P450"/>
    <property type="match status" value="1"/>
</dbReference>
<evidence type="ECO:0000256" key="5">
    <source>
        <dbReference type="ARBA" id="ARBA00023033"/>
    </source>
</evidence>
<keyword evidence="3 7" id="KW-0560">Oxidoreductase</keyword>
<dbReference type="GO" id="GO:0004497">
    <property type="term" value="F:monooxygenase activity"/>
    <property type="evidence" value="ECO:0007669"/>
    <property type="project" value="UniProtKB-KW"/>
</dbReference>
<dbReference type="PRINTS" id="PR00463">
    <property type="entry name" value="EP450I"/>
</dbReference>
<dbReference type="AlphaFoldDB" id="A0A4Q4MY07"/>
<dbReference type="Pfam" id="PF00067">
    <property type="entry name" value="p450"/>
    <property type="match status" value="1"/>
</dbReference>
<dbReference type="PANTHER" id="PTHR46300">
    <property type="entry name" value="P450, PUTATIVE (EUROFUNG)-RELATED-RELATED"/>
    <property type="match status" value="1"/>
</dbReference>
<dbReference type="InterPro" id="IPR036396">
    <property type="entry name" value="Cyt_P450_sf"/>
</dbReference>
<dbReference type="InterPro" id="IPR001128">
    <property type="entry name" value="Cyt_P450"/>
</dbReference>
<dbReference type="GO" id="GO:0020037">
    <property type="term" value="F:heme binding"/>
    <property type="evidence" value="ECO:0007669"/>
    <property type="project" value="InterPro"/>
</dbReference>
<feature type="binding site" description="axial binding residue" evidence="6">
    <location>
        <position position="442"/>
    </location>
    <ligand>
        <name>heme</name>
        <dbReference type="ChEBI" id="CHEBI:30413"/>
    </ligand>
    <ligandPart>
        <name>Fe</name>
        <dbReference type="ChEBI" id="CHEBI:18248"/>
    </ligandPart>
</feature>
<evidence type="ECO:0000256" key="2">
    <source>
        <dbReference type="ARBA" id="ARBA00022723"/>
    </source>
</evidence>
<dbReference type="InterPro" id="IPR002401">
    <property type="entry name" value="Cyt_P450_E_grp-I"/>
</dbReference>
<comment type="similarity">
    <text evidence="1 7">Belongs to the cytochrome P450 family.</text>
</comment>
<dbReference type="Proteomes" id="UP000291422">
    <property type="component" value="Unassembled WGS sequence"/>
</dbReference>
<keyword evidence="4 6" id="KW-0408">Iron</keyword>
<dbReference type="VEuPathDB" id="FungiDB:CC77DRAFT_510251"/>
<evidence type="ECO:0008006" key="10">
    <source>
        <dbReference type="Google" id="ProtNLM"/>
    </source>
</evidence>
<keyword evidence="6 7" id="KW-0349">Heme</keyword>
<protein>
    <recommendedName>
        <fullName evidence="10">Cytochrome P450</fullName>
    </recommendedName>
</protein>
<dbReference type="InterPro" id="IPR050364">
    <property type="entry name" value="Cytochrome_P450_fung"/>
</dbReference>
<name>A0A4Q4MY07_ALTAL</name>
<evidence type="ECO:0000256" key="3">
    <source>
        <dbReference type="ARBA" id="ARBA00023002"/>
    </source>
</evidence>
<evidence type="ECO:0000256" key="4">
    <source>
        <dbReference type="ARBA" id="ARBA00023004"/>
    </source>
</evidence>
<dbReference type="GO" id="GO:0005506">
    <property type="term" value="F:iron ion binding"/>
    <property type="evidence" value="ECO:0007669"/>
    <property type="project" value="InterPro"/>
</dbReference>
<dbReference type="PROSITE" id="PS00086">
    <property type="entry name" value="CYTOCHROME_P450"/>
    <property type="match status" value="1"/>
</dbReference>
<comment type="cofactor">
    <cofactor evidence="6">
        <name>heme</name>
        <dbReference type="ChEBI" id="CHEBI:30413"/>
    </cofactor>
</comment>
<dbReference type="InterPro" id="IPR017972">
    <property type="entry name" value="Cyt_P450_CS"/>
</dbReference>
<keyword evidence="2 6" id="KW-0479">Metal-binding</keyword>
<dbReference type="PANTHER" id="PTHR46300:SF2">
    <property type="entry name" value="CYTOCHROME P450 MONOOXYGENASE ALNH-RELATED"/>
    <property type="match status" value="1"/>
</dbReference>
<organism evidence="8 9">
    <name type="scientific">Alternaria alternata</name>
    <name type="common">Alternaria rot fungus</name>
    <name type="synonym">Torula alternata</name>
    <dbReference type="NCBI Taxonomy" id="5599"/>
    <lineage>
        <taxon>Eukaryota</taxon>
        <taxon>Fungi</taxon>
        <taxon>Dikarya</taxon>
        <taxon>Ascomycota</taxon>
        <taxon>Pezizomycotina</taxon>
        <taxon>Dothideomycetes</taxon>
        <taxon>Pleosporomycetidae</taxon>
        <taxon>Pleosporales</taxon>
        <taxon>Pleosporineae</taxon>
        <taxon>Pleosporaceae</taxon>
        <taxon>Alternaria</taxon>
        <taxon>Alternaria sect. Alternaria</taxon>
        <taxon>Alternaria alternata complex</taxon>
    </lineage>
</organism>
<evidence type="ECO:0000256" key="1">
    <source>
        <dbReference type="ARBA" id="ARBA00010617"/>
    </source>
</evidence>
<reference evidence="9" key="1">
    <citation type="journal article" date="2019" name="bioRxiv">
        <title>Genomics, evolutionary history and diagnostics of the Alternaria alternata species group including apple and Asian pear pathotypes.</title>
        <authorList>
            <person name="Armitage A.D."/>
            <person name="Cockerton H.M."/>
            <person name="Sreenivasaprasad S."/>
            <person name="Woodhall J.W."/>
            <person name="Lane C.R."/>
            <person name="Harrison R.J."/>
            <person name="Clarkson J.P."/>
        </authorList>
    </citation>
    <scope>NUCLEOTIDE SEQUENCE [LARGE SCALE GENOMIC DNA]</scope>
    <source>
        <strain evidence="9">FERA 1177</strain>
    </source>
</reference>
<comment type="caution">
    <text evidence="8">The sequence shown here is derived from an EMBL/GenBank/DDBJ whole genome shotgun (WGS) entry which is preliminary data.</text>
</comment>
<dbReference type="GO" id="GO:0016705">
    <property type="term" value="F:oxidoreductase activity, acting on paired donors, with incorporation or reduction of molecular oxygen"/>
    <property type="evidence" value="ECO:0007669"/>
    <property type="project" value="InterPro"/>
</dbReference>
<proteinExistence type="inferred from homology"/>
<dbReference type="PRINTS" id="PR00385">
    <property type="entry name" value="P450"/>
</dbReference>
<dbReference type="CDD" id="cd11065">
    <property type="entry name" value="CYP64-like"/>
    <property type="match status" value="1"/>
</dbReference>
<evidence type="ECO:0000256" key="6">
    <source>
        <dbReference type="PIRSR" id="PIRSR602401-1"/>
    </source>
</evidence>
<gene>
    <name evidence="8" type="ORF">AA0117_g12713</name>
</gene>
<evidence type="ECO:0000313" key="9">
    <source>
        <dbReference type="Proteomes" id="UP000291422"/>
    </source>
</evidence>
<evidence type="ECO:0000256" key="7">
    <source>
        <dbReference type="RuleBase" id="RU000461"/>
    </source>
</evidence>
<evidence type="ECO:0000313" key="8">
    <source>
        <dbReference type="EMBL" id="RYN63525.1"/>
    </source>
</evidence>
<dbReference type="Gene3D" id="1.10.630.10">
    <property type="entry name" value="Cytochrome P450"/>
    <property type="match status" value="1"/>
</dbReference>